<dbReference type="PROSITE" id="PS50294">
    <property type="entry name" value="WD_REPEATS_REGION"/>
    <property type="match status" value="1"/>
</dbReference>
<dbReference type="GO" id="GO:0006888">
    <property type="term" value="P:endoplasmic reticulum to Golgi vesicle-mediated transport"/>
    <property type="evidence" value="ECO:0007669"/>
    <property type="project" value="TreeGrafter"/>
</dbReference>
<evidence type="ECO:0000256" key="4">
    <source>
        <dbReference type="ARBA" id="ARBA00022692"/>
    </source>
</evidence>
<feature type="compositionally biased region" description="Basic and acidic residues" evidence="12">
    <location>
        <begin position="161"/>
        <end position="173"/>
    </location>
</feature>
<keyword evidence="9 13" id="KW-1133">Transmembrane helix</keyword>
<dbReference type="GO" id="GO:0005085">
    <property type="term" value="F:guanyl-nucleotide exchange factor activity"/>
    <property type="evidence" value="ECO:0007669"/>
    <property type="project" value="InterPro"/>
</dbReference>
<feature type="region of interest" description="Disordered" evidence="12">
    <location>
        <begin position="100"/>
        <end position="173"/>
    </location>
</feature>
<evidence type="ECO:0000256" key="1">
    <source>
        <dbReference type="ARBA" id="ARBA00004389"/>
    </source>
</evidence>
<dbReference type="GO" id="GO:0005789">
    <property type="term" value="C:endoplasmic reticulum membrane"/>
    <property type="evidence" value="ECO:0007669"/>
    <property type="project" value="UniProtKB-SubCell"/>
</dbReference>
<feature type="compositionally biased region" description="Basic residues" evidence="12">
    <location>
        <begin position="133"/>
        <end position="142"/>
    </location>
</feature>
<evidence type="ECO:0000256" key="3">
    <source>
        <dbReference type="ARBA" id="ARBA00022574"/>
    </source>
</evidence>
<dbReference type="OrthoDB" id="2013972at2759"/>
<evidence type="ECO:0000256" key="9">
    <source>
        <dbReference type="ARBA" id="ARBA00022989"/>
    </source>
</evidence>
<reference evidence="15" key="1">
    <citation type="submission" date="2025-08" db="UniProtKB">
        <authorList>
            <consortium name="RefSeq"/>
        </authorList>
    </citation>
    <scope>IDENTIFICATION</scope>
    <source>
        <tissue evidence="15">Gonad</tissue>
    </source>
</reference>
<evidence type="ECO:0000256" key="11">
    <source>
        <dbReference type="PROSITE-ProRule" id="PRU00221"/>
    </source>
</evidence>
<protein>
    <submittedName>
        <fullName evidence="15">Prolactin regulatory element-binding protein-like isoform X1</fullName>
    </submittedName>
</protein>
<organism evidence="14 15">
    <name type="scientific">Branchiostoma belcheri</name>
    <name type="common">Amphioxus</name>
    <dbReference type="NCBI Taxonomy" id="7741"/>
    <lineage>
        <taxon>Eukaryota</taxon>
        <taxon>Metazoa</taxon>
        <taxon>Chordata</taxon>
        <taxon>Cephalochordata</taxon>
        <taxon>Leptocardii</taxon>
        <taxon>Amphioxiformes</taxon>
        <taxon>Branchiostomatidae</taxon>
        <taxon>Branchiostoma</taxon>
    </lineage>
</organism>
<accession>A0A6P4Y506</accession>
<dbReference type="PANTHER" id="PTHR23284">
    <property type="entry name" value="PROLACTIN REGULATORY ELEMENT BINDING PROTEIN"/>
    <property type="match status" value="1"/>
</dbReference>
<dbReference type="AlphaFoldDB" id="A0A6P4Y506"/>
<proteinExistence type="predicted"/>
<dbReference type="InterPro" id="IPR001680">
    <property type="entry name" value="WD40_rpt"/>
</dbReference>
<evidence type="ECO:0000256" key="2">
    <source>
        <dbReference type="ARBA" id="ARBA00022448"/>
    </source>
</evidence>
<dbReference type="SMART" id="SM00320">
    <property type="entry name" value="WD40"/>
    <property type="match status" value="5"/>
</dbReference>
<evidence type="ECO:0000313" key="15">
    <source>
        <dbReference type="RefSeq" id="XP_019624110.1"/>
    </source>
</evidence>
<dbReference type="GeneID" id="109469830"/>
<evidence type="ECO:0000256" key="10">
    <source>
        <dbReference type="ARBA" id="ARBA00023136"/>
    </source>
</evidence>
<dbReference type="SUPFAM" id="SSF50998">
    <property type="entry name" value="Quinoprotein alcohol dehydrogenase-like"/>
    <property type="match status" value="1"/>
</dbReference>
<keyword evidence="3 11" id="KW-0853">WD repeat</keyword>
<feature type="repeat" description="WD" evidence="11">
    <location>
        <begin position="198"/>
        <end position="221"/>
    </location>
</feature>
<dbReference type="Pfam" id="PF00400">
    <property type="entry name" value="WD40"/>
    <property type="match status" value="2"/>
</dbReference>
<name>A0A6P4Y506_BRABE</name>
<keyword evidence="5" id="KW-0677">Repeat</keyword>
<feature type="repeat" description="WD" evidence="11">
    <location>
        <begin position="230"/>
        <end position="271"/>
    </location>
</feature>
<evidence type="ECO:0000256" key="13">
    <source>
        <dbReference type="SAM" id="Phobius"/>
    </source>
</evidence>
<dbReference type="InterPro" id="IPR045260">
    <property type="entry name" value="Sec12-like"/>
</dbReference>
<dbReference type="InterPro" id="IPR015943">
    <property type="entry name" value="WD40/YVTN_repeat-like_dom_sf"/>
</dbReference>
<evidence type="ECO:0000313" key="14">
    <source>
        <dbReference type="Proteomes" id="UP000515135"/>
    </source>
</evidence>
<dbReference type="GO" id="GO:0015031">
    <property type="term" value="P:protein transport"/>
    <property type="evidence" value="ECO:0007669"/>
    <property type="project" value="UniProtKB-KW"/>
</dbReference>
<keyword evidence="4 13" id="KW-0812">Transmembrane</keyword>
<keyword evidence="14" id="KW-1185">Reference proteome</keyword>
<dbReference type="PANTHER" id="PTHR23284:SF0">
    <property type="entry name" value="PROLACTIN REGULATORY ELEMENT-BINDING PROTEIN"/>
    <property type="match status" value="1"/>
</dbReference>
<dbReference type="Proteomes" id="UP000515135">
    <property type="component" value="Unplaced"/>
</dbReference>
<dbReference type="GO" id="GO:0003400">
    <property type="term" value="P:regulation of COPII vesicle coating"/>
    <property type="evidence" value="ECO:0007669"/>
    <property type="project" value="TreeGrafter"/>
</dbReference>
<feature type="transmembrane region" description="Helical" evidence="13">
    <location>
        <begin position="425"/>
        <end position="447"/>
    </location>
</feature>
<dbReference type="InterPro" id="IPR011047">
    <property type="entry name" value="Quinoprotein_ADH-like_sf"/>
</dbReference>
<comment type="subcellular location">
    <subcellularLocation>
        <location evidence="1">Endoplasmic reticulum membrane</location>
        <topology evidence="1">Single-pass membrane protein</topology>
    </subcellularLocation>
</comment>
<evidence type="ECO:0000256" key="12">
    <source>
        <dbReference type="SAM" id="MobiDB-lite"/>
    </source>
</evidence>
<dbReference type="RefSeq" id="XP_019624110.1">
    <property type="nucleotide sequence ID" value="XM_019768551.1"/>
</dbReference>
<keyword evidence="2" id="KW-0813">Transport</keyword>
<evidence type="ECO:0000256" key="8">
    <source>
        <dbReference type="ARBA" id="ARBA00022927"/>
    </source>
</evidence>
<evidence type="ECO:0000256" key="5">
    <source>
        <dbReference type="ARBA" id="ARBA00022737"/>
    </source>
</evidence>
<keyword evidence="6" id="KW-0256">Endoplasmic reticulum</keyword>
<dbReference type="KEGG" id="bbel:109469830"/>
<keyword evidence="10 13" id="KW-0472">Membrane</keyword>
<dbReference type="PROSITE" id="PS50082">
    <property type="entry name" value="WD_REPEATS_2"/>
    <property type="match status" value="2"/>
</dbReference>
<keyword evidence="7" id="KW-0931">ER-Golgi transport</keyword>
<dbReference type="Gene3D" id="2.130.10.10">
    <property type="entry name" value="YVTN repeat-like/Quinoprotein amine dehydrogenase"/>
    <property type="match status" value="1"/>
</dbReference>
<sequence>MAVRLCSANYPLYAVTLLDDSHILVAGGGGAARTGVENAMEIFELQGEGKNCVATSIHKHSTDPRAVMSLAARSDGKGHLVAAGMDGKCQLFRITKSNVASDEGEQDADKEASRVNQAGKRGKKTGEREGGKRGRRKRGKKTKSAENEANLRKRKGSTGPKAEKSLEGTEHTSSDYKVESLACVDTDFHKEEPFQKVVRFSRDGDIIATGGADGHVRVWKIPKLEKKLDIKAHLDEIDDLDISPSGNKIVSVSRDHHAYVWKVESGKREAELHWDKKVPDKSYRIKAVRFGTSQEKKSTVQLYTMHIPARRERKPLPCYLTKWDAMKFVPEKTRSTGTDVLSSLAVSDDGVFLGVGTNSGDTMIYVSWSLQKVHRVSEAHGIFVTGLSFLKNNAVTAELTKGAETALVSVSADHHVNLTPLRPRFMISVWFAVIGFLVLIVVIMVYLGQQGLM</sequence>
<keyword evidence="8" id="KW-0653">Protein transport</keyword>
<evidence type="ECO:0000256" key="7">
    <source>
        <dbReference type="ARBA" id="ARBA00022892"/>
    </source>
</evidence>
<gene>
    <name evidence="15" type="primary">LOC109469830</name>
</gene>
<evidence type="ECO:0000256" key="6">
    <source>
        <dbReference type="ARBA" id="ARBA00022824"/>
    </source>
</evidence>